<proteinExistence type="predicted"/>
<reference evidence="2 3" key="1">
    <citation type="submission" date="2020-06" db="EMBL/GenBank/DDBJ databases">
        <title>Transcriptomic and genomic resources for Thalictrum thalictroides and T. hernandezii: Facilitating candidate gene discovery in an emerging model plant lineage.</title>
        <authorList>
            <person name="Arias T."/>
            <person name="Riano-Pachon D.M."/>
            <person name="Di Stilio V.S."/>
        </authorList>
    </citation>
    <scope>NUCLEOTIDE SEQUENCE [LARGE SCALE GENOMIC DNA]</scope>
    <source>
        <strain evidence="3">cv. WT478/WT964</strain>
        <tissue evidence="2">Leaves</tissue>
    </source>
</reference>
<keyword evidence="1" id="KW-0732">Signal</keyword>
<name>A0A7J6WUR1_THATH</name>
<organism evidence="2 3">
    <name type="scientific">Thalictrum thalictroides</name>
    <name type="common">Rue-anemone</name>
    <name type="synonym">Anemone thalictroides</name>
    <dbReference type="NCBI Taxonomy" id="46969"/>
    <lineage>
        <taxon>Eukaryota</taxon>
        <taxon>Viridiplantae</taxon>
        <taxon>Streptophyta</taxon>
        <taxon>Embryophyta</taxon>
        <taxon>Tracheophyta</taxon>
        <taxon>Spermatophyta</taxon>
        <taxon>Magnoliopsida</taxon>
        <taxon>Ranunculales</taxon>
        <taxon>Ranunculaceae</taxon>
        <taxon>Thalictroideae</taxon>
        <taxon>Thalictrum</taxon>
    </lineage>
</organism>
<gene>
    <name evidence="2" type="ORF">FRX31_009250</name>
</gene>
<feature type="signal peptide" evidence="1">
    <location>
        <begin position="1"/>
        <end position="26"/>
    </location>
</feature>
<comment type="caution">
    <text evidence="2">The sequence shown here is derived from an EMBL/GenBank/DDBJ whole genome shotgun (WGS) entry which is preliminary data.</text>
</comment>
<dbReference type="EMBL" id="JABWDY010009787">
    <property type="protein sequence ID" value="KAF5201164.1"/>
    <property type="molecule type" value="Genomic_DNA"/>
</dbReference>
<evidence type="ECO:0000313" key="3">
    <source>
        <dbReference type="Proteomes" id="UP000554482"/>
    </source>
</evidence>
<dbReference type="Proteomes" id="UP000554482">
    <property type="component" value="Unassembled WGS sequence"/>
</dbReference>
<keyword evidence="3" id="KW-1185">Reference proteome</keyword>
<sequence>MAIGARVVMGTLLMVLLLFCIAETEAIVVRTGIASRPIGQAVWLCIFLDPFQLMEFNMYSNIGIILIDVMRSTV</sequence>
<evidence type="ECO:0000313" key="2">
    <source>
        <dbReference type="EMBL" id="KAF5201164.1"/>
    </source>
</evidence>
<dbReference type="AlphaFoldDB" id="A0A7J6WUR1"/>
<feature type="chain" id="PRO_5029548704" evidence="1">
    <location>
        <begin position="27"/>
        <end position="74"/>
    </location>
</feature>
<evidence type="ECO:0000256" key="1">
    <source>
        <dbReference type="SAM" id="SignalP"/>
    </source>
</evidence>
<accession>A0A7J6WUR1</accession>
<protein>
    <submittedName>
        <fullName evidence="2">Uncharacterized protein</fullName>
    </submittedName>
</protein>